<organism evidence="4 5">
    <name type="scientific">Gordonia asplenii</name>
    <dbReference type="NCBI Taxonomy" id="2725283"/>
    <lineage>
        <taxon>Bacteria</taxon>
        <taxon>Bacillati</taxon>
        <taxon>Actinomycetota</taxon>
        <taxon>Actinomycetes</taxon>
        <taxon>Mycobacteriales</taxon>
        <taxon>Gordoniaceae</taxon>
        <taxon>Gordonia</taxon>
    </lineage>
</organism>
<sequence length="415" mass="43766">MPPLGVLERVQIVALVVLGIVATAFAGVRYVHVDRMVGLNSYRVVAALPESGGIFVNAEVTYQGVPAGRVTDLRLTRDGVDVVLSLDGDQGRIPASSVAVVANRSAIGEQYVDLQPTSASGPFLYDGARITKASVPPPLDDVVRSALDFAESVPIDDLHTVITELGKAFDGQGENLSRLVTSLGRLSSASVESLPETIALLKNSNVVLATQADQSDAVLDWSRNLDLVTATLASADPDVRRLLTTGTATASHLSTLLQQQGADVGRVVHDLGSTASTIAPAGWATNSALAMLSMLSASSHGPVHRNGLIYFGIVLETNNPAACTRGYEGTTAMIEKIKRTNPRFDINYDDFPLNTNANCAVPQGSPTGVRDANRAALSNPAYPQPWDGKPKVDADRLNLNPLAQQLAALLGVHPR</sequence>
<keyword evidence="1" id="KW-1133">Transmembrane helix</keyword>
<feature type="transmembrane region" description="Helical" evidence="1">
    <location>
        <begin position="12"/>
        <end position="31"/>
    </location>
</feature>
<evidence type="ECO:0000313" key="5">
    <source>
        <dbReference type="Proteomes" id="UP000550729"/>
    </source>
</evidence>
<dbReference type="Pfam" id="PF11887">
    <property type="entry name" value="Mce4_CUP1"/>
    <property type="match status" value="1"/>
</dbReference>
<evidence type="ECO:0000313" key="4">
    <source>
        <dbReference type="EMBL" id="NMO01893.1"/>
    </source>
</evidence>
<dbReference type="EMBL" id="JABBNB010000010">
    <property type="protein sequence ID" value="NMO01893.1"/>
    <property type="molecule type" value="Genomic_DNA"/>
</dbReference>
<gene>
    <name evidence="4" type="ORF">HH308_11800</name>
</gene>
<keyword evidence="1" id="KW-0472">Membrane</keyword>
<reference evidence="4 5" key="1">
    <citation type="submission" date="2020-04" db="EMBL/GenBank/DDBJ databases">
        <title>Gordonia sp. nov. TBRC 11910.</title>
        <authorList>
            <person name="Suriyachadkun C."/>
        </authorList>
    </citation>
    <scope>NUCLEOTIDE SEQUENCE [LARGE SCALE GENOMIC DNA]</scope>
    <source>
        <strain evidence="4 5">TBRC 11910</strain>
    </source>
</reference>
<dbReference type="InterPro" id="IPR003399">
    <property type="entry name" value="Mce/MlaD"/>
</dbReference>
<evidence type="ECO:0000259" key="2">
    <source>
        <dbReference type="Pfam" id="PF02470"/>
    </source>
</evidence>
<comment type="caution">
    <text evidence="4">The sequence shown here is derived from an EMBL/GenBank/DDBJ whole genome shotgun (WGS) entry which is preliminary data.</text>
</comment>
<dbReference type="Proteomes" id="UP000550729">
    <property type="component" value="Unassembled WGS sequence"/>
</dbReference>
<dbReference type="PANTHER" id="PTHR33371">
    <property type="entry name" value="INTERMEMBRANE PHOSPHOLIPID TRANSPORT SYSTEM BINDING PROTEIN MLAD-RELATED"/>
    <property type="match status" value="1"/>
</dbReference>
<feature type="domain" description="Mammalian cell entry C-terminal" evidence="3">
    <location>
        <begin position="126"/>
        <end position="278"/>
    </location>
</feature>
<dbReference type="PANTHER" id="PTHR33371:SF16">
    <property type="entry name" value="MCE-FAMILY PROTEIN MCE3F"/>
    <property type="match status" value="1"/>
</dbReference>
<feature type="domain" description="Mce/MlaD" evidence="2">
    <location>
        <begin position="41"/>
        <end position="116"/>
    </location>
</feature>
<keyword evidence="1" id="KW-0812">Transmembrane</keyword>
<dbReference type="GO" id="GO:0005576">
    <property type="term" value="C:extracellular region"/>
    <property type="evidence" value="ECO:0007669"/>
    <property type="project" value="TreeGrafter"/>
</dbReference>
<keyword evidence="5" id="KW-1185">Reference proteome</keyword>
<dbReference type="InterPro" id="IPR024516">
    <property type="entry name" value="Mce_C"/>
</dbReference>
<evidence type="ECO:0000256" key="1">
    <source>
        <dbReference type="SAM" id="Phobius"/>
    </source>
</evidence>
<dbReference type="NCBIfam" id="TIGR00996">
    <property type="entry name" value="Mtu_fam_mce"/>
    <property type="match status" value="1"/>
</dbReference>
<name>A0A848KZS0_9ACTN</name>
<dbReference type="InterPro" id="IPR005693">
    <property type="entry name" value="Mce"/>
</dbReference>
<protein>
    <submittedName>
        <fullName evidence="4">MCE family protein</fullName>
    </submittedName>
</protein>
<dbReference type="AlphaFoldDB" id="A0A848KZS0"/>
<evidence type="ECO:0000259" key="3">
    <source>
        <dbReference type="Pfam" id="PF11887"/>
    </source>
</evidence>
<dbReference type="Pfam" id="PF02470">
    <property type="entry name" value="MlaD"/>
    <property type="match status" value="1"/>
</dbReference>
<dbReference type="InterPro" id="IPR052336">
    <property type="entry name" value="MlaD_Phospholipid_Transporter"/>
</dbReference>
<accession>A0A848KZS0</accession>
<proteinExistence type="predicted"/>
<dbReference type="RefSeq" id="WP_170194399.1">
    <property type="nucleotide sequence ID" value="NZ_JABBNB010000010.1"/>
</dbReference>